<dbReference type="InterPro" id="IPR035940">
    <property type="entry name" value="CAP_sf"/>
</dbReference>
<gene>
    <name evidence="5" type="primary">LOC105231263</name>
</gene>
<dbReference type="PRINTS" id="PR00837">
    <property type="entry name" value="V5TPXLIKE"/>
</dbReference>
<reference evidence="5" key="2">
    <citation type="submission" date="2025-08" db="UniProtKB">
        <authorList>
            <consortium name="RefSeq"/>
        </authorList>
    </citation>
    <scope>IDENTIFICATION</scope>
    <source>
        <tissue evidence="5">Adult</tissue>
    </source>
</reference>
<proteinExistence type="predicted"/>
<dbReference type="CDD" id="cd05382">
    <property type="entry name" value="CAP_GAPR1-like"/>
    <property type="match status" value="2"/>
</dbReference>
<dbReference type="GeneID" id="105231263"/>
<dbReference type="RefSeq" id="XP_049310501.1">
    <property type="nucleotide sequence ID" value="XM_049454544.1"/>
</dbReference>
<dbReference type="Proteomes" id="UP001652620">
    <property type="component" value="Chromosome 1"/>
</dbReference>
<dbReference type="SUPFAM" id="SSF55797">
    <property type="entry name" value="PR-1-like"/>
    <property type="match status" value="2"/>
</dbReference>
<dbReference type="InterPro" id="IPR018244">
    <property type="entry name" value="Allrgn_V5/Tpx1_CS"/>
</dbReference>
<dbReference type="SMART" id="SM00198">
    <property type="entry name" value="SCP"/>
    <property type="match status" value="2"/>
</dbReference>
<keyword evidence="2" id="KW-0964">Secreted</keyword>
<evidence type="ECO:0000259" key="3">
    <source>
        <dbReference type="SMART" id="SM00198"/>
    </source>
</evidence>
<dbReference type="InterPro" id="IPR034113">
    <property type="entry name" value="SCP_GAPR1-like"/>
</dbReference>
<accession>A0ABM3JMQ9</accession>
<dbReference type="InterPro" id="IPR014044">
    <property type="entry name" value="CAP_dom"/>
</dbReference>
<keyword evidence="4" id="KW-1185">Reference proteome</keyword>
<organism evidence="4 5">
    <name type="scientific">Bactrocera dorsalis</name>
    <name type="common">Oriental fruit fly</name>
    <name type="synonym">Dacus dorsalis</name>
    <dbReference type="NCBI Taxonomy" id="27457"/>
    <lineage>
        <taxon>Eukaryota</taxon>
        <taxon>Metazoa</taxon>
        <taxon>Ecdysozoa</taxon>
        <taxon>Arthropoda</taxon>
        <taxon>Hexapoda</taxon>
        <taxon>Insecta</taxon>
        <taxon>Pterygota</taxon>
        <taxon>Neoptera</taxon>
        <taxon>Endopterygota</taxon>
        <taxon>Diptera</taxon>
        <taxon>Brachycera</taxon>
        <taxon>Muscomorpha</taxon>
        <taxon>Tephritoidea</taxon>
        <taxon>Tephritidae</taxon>
        <taxon>Bactrocera</taxon>
        <taxon>Bactrocera</taxon>
    </lineage>
</organism>
<feature type="domain" description="SCP" evidence="3">
    <location>
        <begin position="5"/>
        <end position="137"/>
    </location>
</feature>
<dbReference type="Pfam" id="PF00188">
    <property type="entry name" value="CAP"/>
    <property type="match status" value="2"/>
</dbReference>
<dbReference type="InterPro" id="IPR001283">
    <property type="entry name" value="CRISP-related"/>
</dbReference>
<dbReference type="PROSITE" id="PS01009">
    <property type="entry name" value="CRISP_1"/>
    <property type="match status" value="2"/>
</dbReference>
<name>A0ABM3JMQ9_BACDO</name>
<dbReference type="PANTHER" id="PTHR10334">
    <property type="entry name" value="CYSTEINE-RICH SECRETORY PROTEIN-RELATED"/>
    <property type="match status" value="1"/>
</dbReference>
<protein>
    <submittedName>
        <fullName evidence="5">Uncharacterized protein LOC105231263</fullName>
    </submittedName>
</protein>
<evidence type="ECO:0000313" key="4">
    <source>
        <dbReference type="Proteomes" id="UP001652620"/>
    </source>
</evidence>
<reference evidence="4" key="1">
    <citation type="submission" date="2025-05" db="UniProtKB">
        <authorList>
            <consortium name="RefSeq"/>
        </authorList>
    </citation>
    <scope>NUCLEOTIDE SEQUENCE [LARGE SCALE GENOMIC DNA]</scope>
</reference>
<comment type="subcellular location">
    <subcellularLocation>
        <location evidence="1">Secreted</location>
    </subcellularLocation>
</comment>
<evidence type="ECO:0000313" key="5">
    <source>
        <dbReference type="RefSeq" id="XP_049310501.1"/>
    </source>
</evidence>
<feature type="domain" description="SCP" evidence="3">
    <location>
        <begin position="197"/>
        <end position="327"/>
    </location>
</feature>
<evidence type="ECO:0000256" key="1">
    <source>
        <dbReference type="ARBA" id="ARBA00004613"/>
    </source>
</evidence>
<dbReference type="Gene3D" id="3.40.33.10">
    <property type="entry name" value="CAP"/>
    <property type="match status" value="2"/>
</dbReference>
<evidence type="ECO:0000256" key="2">
    <source>
        <dbReference type="ARBA" id="ARBA00022525"/>
    </source>
</evidence>
<sequence>MNFNEFERDCLQAHNQFRLKHGSPPLALDRGLCNYAKEWAETLARRNILQHRTNNRYGENIYMSVGRPNLRGRDAVTSWYAEVRDYKFGSGAAFSLNTGHFTQVIWKGSKRLGVAMARSGDRIYVVANYDPPGNYDGQFWNNVLPVHKLCAPQDWLYLVRCVEDMATVKRTVIIKKVSVSGAPNQPPPKPITISQADFEKGCLEAHNKFRAMHGTPPLSINPNLTQVAAKWAQNLAKRQKMEHSPNGKYGENIYYSSGQQVTPDMPAKMWYDEIAKYDFAKSVFNPYTGHFTQLIWRDTKQVGVAYATSGEKVWVVANYDPPGNVNGFFKDNVPPKK</sequence>